<dbReference type="PANTHER" id="PTHR10953">
    <property type="entry name" value="UBIQUITIN-ACTIVATING ENZYME E1"/>
    <property type="match status" value="1"/>
</dbReference>
<sequence>MSPDLVVQESHLTELRSLLARPGNVEASAYMLFGACDIRADPWSKQRRRRYTSYAVVPVPEEDLISADEQHVTWATASFVRLLRQAKAEGLVVAIVHTHPTGPAGFSGQDDRNERELAKLTRNRNGRSAELLSLLLAGSDSLVARVWVDQHEPLSMQRLRVVGRKFRLHEHLTSVTGLEHLDRQALVFGTELNKIMRSLRIGIVGCGGTGSATAMLLARLGIGHMVLFDDDVAELTNLNRLHGSRRSDVDAMRSKVDVVMREIAEAGLGVKVVPMRGWVGDSTFRDALKSCDVIFGCTDDNSGRLFLNRLSHFYLIPVIDLGLAISPSDQGEKVRDLSGRATVVFPGAPCLMCRGVVDPVKAREEDLRRANPEEFERQKREAYVRGGGNPAPAVVTFTTSTACMAVDELLEALVSFRGSDGWAWNRVRRFDLVKDRMPGAKSEEQCPICDSKEYWGRGDVEPFMDRVA</sequence>
<evidence type="ECO:0000256" key="4">
    <source>
        <dbReference type="ARBA" id="ARBA00022833"/>
    </source>
</evidence>
<feature type="domain" description="JAB" evidence="7">
    <location>
        <begin position="10"/>
        <end position="131"/>
    </location>
</feature>
<dbReference type="GO" id="GO:0006508">
    <property type="term" value="P:proteolysis"/>
    <property type="evidence" value="ECO:0007669"/>
    <property type="project" value="UniProtKB-KW"/>
</dbReference>
<dbReference type="RefSeq" id="WP_082803132.1">
    <property type="nucleotide sequence ID" value="NZ_CP024996.1"/>
</dbReference>
<evidence type="ECO:0000256" key="2">
    <source>
        <dbReference type="ARBA" id="ARBA00022723"/>
    </source>
</evidence>
<name>A0AAD0XGD9_9BURK</name>
<dbReference type="InterPro" id="IPR035985">
    <property type="entry name" value="Ubiquitin-activating_enz"/>
</dbReference>
<feature type="domain" description="THIF-type NAD/FAD binding fold" evidence="6">
    <location>
        <begin position="182"/>
        <end position="443"/>
    </location>
</feature>
<evidence type="ECO:0000256" key="3">
    <source>
        <dbReference type="ARBA" id="ARBA00022801"/>
    </source>
</evidence>
<reference evidence="8 9" key="1">
    <citation type="submission" date="2017-11" db="EMBL/GenBank/DDBJ databases">
        <title>Complete genome sequence of Herbaspirillum rubrisubalbicans DSM 11543.</title>
        <authorList>
            <person name="Chen M."/>
            <person name="An Q."/>
        </authorList>
    </citation>
    <scope>NUCLEOTIDE SEQUENCE [LARGE SCALE GENOMIC DNA]</scope>
    <source>
        <strain evidence="8 9">DSM 11543</strain>
    </source>
</reference>
<evidence type="ECO:0000313" key="9">
    <source>
        <dbReference type="Proteomes" id="UP000269199"/>
    </source>
</evidence>
<evidence type="ECO:0000256" key="1">
    <source>
        <dbReference type="ARBA" id="ARBA00022670"/>
    </source>
</evidence>
<dbReference type="GO" id="GO:0008641">
    <property type="term" value="F:ubiquitin-like modifier activating enzyme activity"/>
    <property type="evidence" value="ECO:0007669"/>
    <property type="project" value="InterPro"/>
</dbReference>
<keyword evidence="5" id="KW-0482">Metalloprotease</keyword>
<dbReference type="SUPFAM" id="SSF69572">
    <property type="entry name" value="Activating enzymes of the ubiquitin-like proteins"/>
    <property type="match status" value="1"/>
</dbReference>
<dbReference type="GO" id="GO:0004792">
    <property type="term" value="F:thiosulfate-cyanide sulfurtransferase activity"/>
    <property type="evidence" value="ECO:0007669"/>
    <property type="project" value="TreeGrafter"/>
</dbReference>
<proteinExistence type="predicted"/>
<gene>
    <name evidence="8" type="ORF">RC54_06005</name>
</gene>
<dbReference type="GO" id="GO:0008237">
    <property type="term" value="F:metallopeptidase activity"/>
    <property type="evidence" value="ECO:0007669"/>
    <property type="project" value="UniProtKB-KW"/>
</dbReference>
<dbReference type="Proteomes" id="UP000269199">
    <property type="component" value="Chromosome"/>
</dbReference>
<dbReference type="InterPro" id="IPR028090">
    <property type="entry name" value="JAB_dom_prok"/>
</dbReference>
<dbReference type="PANTHER" id="PTHR10953:SF247">
    <property type="entry name" value="SLL6053 PROTEIN"/>
    <property type="match status" value="1"/>
</dbReference>
<dbReference type="Gene3D" id="3.40.50.720">
    <property type="entry name" value="NAD(P)-binding Rossmann-like Domain"/>
    <property type="match status" value="1"/>
</dbReference>
<evidence type="ECO:0000259" key="6">
    <source>
        <dbReference type="Pfam" id="PF00899"/>
    </source>
</evidence>
<evidence type="ECO:0000313" key="8">
    <source>
        <dbReference type="EMBL" id="AYR23405.1"/>
    </source>
</evidence>
<dbReference type="InterPro" id="IPR000594">
    <property type="entry name" value="ThiF_NAD_FAD-bd"/>
</dbReference>
<keyword evidence="4" id="KW-0862">Zinc</keyword>
<organism evidence="8 9">
    <name type="scientific">Herbaspirillum rubrisubalbicans</name>
    <dbReference type="NCBI Taxonomy" id="80842"/>
    <lineage>
        <taxon>Bacteria</taxon>
        <taxon>Pseudomonadati</taxon>
        <taxon>Pseudomonadota</taxon>
        <taxon>Betaproteobacteria</taxon>
        <taxon>Burkholderiales</taxon>
        <taxon>Oxalobacteraceae</taxon>
        <taxon>Herbaspirillum</taxon>
    </lineage>
</organism>
<dbReference type="EMBL" id="CP024996">
    <property type="protein sequence ID" value="AYR23405.1"/>
    <property type="molecule type" value="Genomic_DNA"/>
</dbReference>
<dbReference type="GO" id="GO:0046872">
    <property type="term" value="F:metal ion binding"/>
    <property type="evidence" value="ECO:0007669"/>
    <property type="project" value="UniProtKB-KW"/>
</dbReference>
<accession>A0AAD0XGD9</accession>
<evidence type="ECO:0000259" key="7">
    <source>
        <dbReference type="Pfam" id="PF14464"/>
    </source>
</evidence>
<dbReference type="GO" id="GO:0016779">
    <property type="term" value="F:nucleotidyltransferase activity"/>
    <property type="evidence" value="ECO:0007669"/>
    <property type="project" value="TreeGrafter"/>
</dbReference>
<dbReference type="CDD" id="cd01483">
    <property type="entry name" value="E1_enzyme_family"/>
    <property type="match status" value="1"/>
</dbReference>
<keyword evidence="2" id="KW-0479">Metal-binding</keyword>
<keyword evidence="3" id="KW-0378">Hydrolase</keyword>
<keyword evidence="1" id="KW-0645">Protease</keyword>
<protein>
    <submittedName>
        <fullName evidence="8">Thiamine biosynthesis protein ThiF</fullName>
    </submittedName>
</protein>
<dbReference type="AlphaFoldDB" id="A0AAD0XGD9"/>
<dbReference type="Pfam" id="PF00899">
    <property type="entry name" value="ThiF"/>
    <property type="match status" value="1"/>
</dbReference>
<dbReference type="GO" id="GO:0005737">
    <property type="term" value="C:cytoplasm"/>
    <property type="evidence" value="ECO:0007669"/>
    <property type="project" value="TreeGrafter"/>
</dbReference>
<dbReference type="Pfam" id="PF14464">
    <property type="entry name" value="Prok-JAB"/>
    <property type="match status" value="1"/>
</dbReference>
<dbReference type="InterPro" id="IPR045886">
    <property type="entry name" value="ThiF/MoeB/HesA"/>
</dbReference>
<evidence type="ECO:0000256" key="5">
    <source>
        <dbReference type="ARBA" id="ARBA00023049"/>
    </source>
</evidence>